<name>A0ABQ5UTS0_9HYPH</name>
<dbReference type="InterPro" id="IPR035906">
    <property type="entry name" value="MetI-like_sf"/>
</dbReference>
<reference evidence="10" key="2">
    <citation type="submission" date="2023-01" db="EMBL/GenBank/DDBJ databases">
        <title>Draft genome sequence of Maritalea porphyrae strain NBRC 107169.</title>
        <authorList>
            <person name="Sun Q."/>
            <person name="Mori K."/>
        </authorList>
    </citation>
    <scope>NUCLEOTIDE SEQUENCE</scope>
    <source>
        <strain evidence="10">NBRC 107169</strain>
    </source>
</reference>
<keyword evidence="4" id="KW-1003">Cell membrane</keyword>
<dbReference type="InterPro" id="IPR010065">
    <property type="entry name" value="AA_ABC_transptr_permease_3TM"/>
</dbReference>
<evidence type="ECO:0000256" key="1">
    <source>
        <dbReference type="ARBA" id="ARBA00004429"/>
    </source>
</evidence>
<dbReference type="CDD" id="cd06261">
    <property type="entry name" value="TM_PBP2"/>
    <property type="match status" value="1"/>
</dbReference>
<dbReference type="PANTHER" id="PTHR30614:SF41">
    <property type="entry name" value="INNER MEMBRANE AMINO-ACID ABC TRANSPORTER PERMEASE PROTEIN YHDY"/>
    <property type="match status" value="1"/>
</dbReference>
<evidence type="ECO:0000256" key="2">
    <source>
        <dbReference type="ARBA" id="ARBA00010072"/>
    </source>
</evidence>
<proteinExistence type="inferred from homology"/>
<dbReference type="PROSITE" id="PS50928">
    <property type="entry name" value="ABC_TM1"/>
    <property type="match status" value="1"/>
</dbReference>
<evidence type="ECO:0000256" key="6">
    <source>
        <dbReference type="ARBA" id="ARBA00022989"/>
    </source>
</evidence>
<keyword evidence="6 8" id="KW-1133">Transmembrane helix</keyword>
<dbReference type="RefSeq" id="WP_284365128.1">
    <property type="nucleotide sequence ID" value="NZ_BSNI01000002.1"/>
</dbReference>
<feature type="transmembrane region" description="Helical" evidence="8">
    <location>
        <begin position="172"/>
        <end position="195"/>
    </location>
</feature>
<feature type="transmembrane region" description="Helical" evidence="8">
    <location>
        <begin position="108"/>
        <end position="127"/>
    </location>
</feature>
<dbReference type="NCBIfam" id="TIGR01726">
    <property type="entry name" value="HEQRo_perm_3TM"/>
    <property type="match status" value="1"/>
</dbReference>
<dbReference type="Gene3D" id="1.10.3720.10">
    <property type="entry name" value="MetI-like"/>
    <property type="match status" value="1"/>
</dbReference>
<evidence type="ECO:0000313" key="10">
    <source>
        <dbReference type="EMBL" id="GLQ18294.1"/>
    </source>
</evidence>
<gene>
    <name evidence="10" type="ORF">GCM10007879_25430</name>
</gene>
<evidence type="ECO:0000313" key="11">
    <source>
        <dbReference type="Proteomes" id="UP001161405"/>
    </source>
</evidence>
<evidence type="ECO:0000256" key="3">
    <source>
        <dbReference type="ARBA" id="ARBA00022448"/>
    </source>
</evidence>
<feature type="transmembrane region" description="Helical" evidence="8">
    <location>
        <begin position="216"/>
        <end position="234"/>
    </location>
</feature>
<comment type="subcellular location">
    <subcellularLocation>
        <location evidence="1">Cell inner membrane</location>
        <topology evidence="1">Multi-pass membrane protein</topology>
    </subcellularLocation>
    <subcellularLocation>
        <location evidence="8">Cell membrane</location>
        <topology evidence="8">Multi-pass membrane protein</topology>
    </subcellularLocation>
</comment>
<dbReference type="Pfam" id="PF00528">
    <property type="entry name" value="BPD_transp_1"/>
    <property type="match status" value="1"/>
</dbReference>
<accession>A0ABQ5UTS0</accession>
<dbReference type="Proteomes" id="UP001161405">
    <property type="component" value="Unassembled WGS sequence"/>
</dbReference>
<dbReference type="EMBL" id="BSNI01000002">
    <property type="protein sequence ID" value="GLQ18294.1"/>
    <property type="molecule type" value="Genomic_DNA"/>
</dbReference>
<feature type="transmembrane region" description="Helical" evidence="8">
    <location>
        <begin position="134"/>
        <end position="152"/>
    </location>
</feature>
<keyword evidence="11" id="KW-1185">Reference proteome</keyword>
<comment type="caution">
    <text evidence="10">The sequence shown here is derived from an EMBL/GenBank/DDBJ whole genome shotgun (WGS) entry which is preliminary data.</text>
</comment>
<sequence>MTDTSFAYVRDEMLDEQPAPATSTGVIGWMKANLFSDIPNTIMTIVGVVFLYWFIPPIFNFLVTHAVFPWSVENTIDACRTEEAGACWIYVVDRFNFFIYGFYPAEEYWRVNICFLLGAVTLVPLLWPDLPYKGLSAIGFFVVLPVATFFLLNGGGFTGLAEVPTEKWGGLTITLIIATVGIVASLPIGIVLALGRRSHMPFVKYVCIAFIELWRAVPLITVLFMASIMLPLFLPEGTSIDKLLRALVGVSLFSAAYMAEVVRGGLQALPKGQYEAADALGLNYFKSMYLIILPQALKHSIPGIVNNFISLFKDTSLVSIVGLFDLLNTVQATTAQVEWKSPHQATTGYLFAAAMFWIFCFGMSRYSMYMERRLDTGHKE</sequence>
<keyword evidence="3 8" id="KW-0813">Transport</keyword>
<reference evidence="10" key="1">
    <citation type="journal article" date="2014" name="Int. J. Syst. Evol. Microbiol.">
        <title>Complete genome of a new Firmicutes species belonging to the dominant human colonic microbiota ('Ruminococcus bicirculans') reveals two chromosomes and a selective capacity to utilize plant glucans.</title>
        <authorList>
            <consortium name="NISC Comparative Sequencing Program"/>
            <person name="Wegmann U."/>
            <person name="Louis P."/>
            <person name="Goesmann A."/>
            <person name="Henrissat B."/>
            <person name="Duncan S.H."/>
            <person name="Flint H.J."/>
        </authorList>
    </citation>
    <scope>NUCLEOTIDE SEQUENCE</scope>
    <source>
        <strain evidence="10">NBRC 107169</strain>
    </source>
</reference>
<organism evidence="10 11">
    <name type="scientific">Maritalea porphyrae</name>
    <dbReference type="NCBI Taxonomy" id="880732"/>
    <lineage>
        <taxon>Bacteria</taxon>
        <taxon>Pseudomonadati</taxon>
        <taxon>Pseudomonadota</taxon>
        <taxon>Alphaproteobacteria</taxon>
        <taxon>Hyphomicrobiales</taxon>
        <taxon>Devosiaceae</taxon>
        <taxon>Maritalea</taxon>
    </lineage>
</organism>
<dbReference type="SUPFAM" id="SSF161098">
    <property type="entry name" value="MetI-like"/>
    <property type="match status" value="1"/>
</dbReference>
<dbReference type="PANTHER" id="PTHR30614">
    <property type="entry name" value="MEMBRANE COMPONENT OF AMINO ACID ABC TRANSPORTER"/>
    <property type="match status" value="1"/>
</dbReference>
<keyword evidence="5 8" id="KW-0812">Transmembrane</keyword>
<evidence type="ECO:0000256" key="5">
    <source>
        <dbReference type="ARBA" id="ARBA00022692"/>
    </source>
</evidence>
<feature type="domain" description="ABC transmembrane type-1" evidence="9">
    <location>
        <begin position="171"/>
        <end position="362"/>
    </location>
</feature>
<dbReference type="InterPro" id="IPR000515">
    <property type="entry name" value="MetI-like"/>
</dbReference>
<evidence type="ECO:0000256" key="4">
    <source>
        <dbReference type="ARBA" id="ARBA00022475"/>
    </source>
</evidence>
<keyword evidence="7 8" id="KW-0472">Membrane</keyword>
<dbReference type="InterPro" id="IPR043429">
    <property type="entry name" value="ArtM/GltK/GlnP/TcyL/YhdX-like"/>
</dbReference>
<feature type="transmembrane region" description="Helical" evidence="8">
    <location>
        <begin position="346"/>
        <end position="364"/>
    </location>
</feature>
<evidence type="ECO:0000256" key="8">
    <source>
        <dbReference type="RuleBase" id="RU363032"/>
    </source>
</evidence>
<evidence type="ECO:0000256" key="7">
    <source>
        <dbReference type="ARBA" id="ARBA00023136"/>
    </source>
</evidence>
<protein>
    <submittedName>
        <fullName evidence="10">Amino acid ABC transporter permease</fullName>
    </submittedName>
</protein>
<comment type="similarity">
    <text evidence="2">Belongs to the binding-protein-dependent transport system permease family. HisMQ subfamily.</text>
</comment>
<evidence type="ECO:0000259" key="9">
    <source>
        <dbReference type="PROSITE" id="PS50928"/>
    </source>
</evidence>